<dbReference type="CDD" id="cd01298">
    <property type="entry name" value="ATZ_TRZ_like"/>
    <property type="match status" value="1"/>
</dbReference>
<sequence length="473" mass="50702">MPVVDTLITHAYLVLESRSATASERAEGLIDIEAAQQAGREIEDGWLAIQHGRVHSVGTSAQTPPEAARVIDAGGRLVTPGLINTHHHMYQNLTRAYAPAVNGTLFQWLTTLYPRWAALDEESVYLSTYVAAAELLLGGCTTSSDHMYVHPKPRLIDAQIAATGEIGFRFMANRGSMTRSVEDGGLPPKEVVQDEETILADSQRLIETYHDPAPGAMTRVALAPCSMFSVTESIMRATAELAERFDVRLHTHLAEDKDEDTYALEVYGRRPVEYFEDCGWATSRSWVAHYVYGSQAENQRLAAAGVSATQCPSSNMILAGDTADAQALRALGMPVGIGCDGSSSSDSANLWLETRGALLLGRYQHGPASMSARDALNMATLGSAANLGWDDELGHLNPGACADVVVWESAPLALAGAQTDPVESWLRSGPARPWHSFVAGAQLIDASELRLSGLEDVLTRHAAAAAAIQGLNA</sequence>
<dbReference type="Proteomes" id="UP001260872">
    <property type="component" value="Unassembled WGS sequence"/>
</dbReference>
<dbReference type="InterPro" id="IPR006680">
    <property type="entry name" value="Amidohydro-rel"/>
</dbReference>
<dbReference type="EMBL" id="JAVKGT010000027">
    <property type="protein sequence ID" value="MDR5712503.1"/>
    <property type="molecule type" value="Genomic_DNA"/>
</dbReference>
<dbReference type="SUPFAM" id="SSF51556">
    <property type="entry name" value="Metallo-dependent hydrolases"/>
    <property type="match status" value="1"/>
</dbReference>
<dbReference type="SUPFAM" id="SSF51338">
    <property type="entry name" value="Composite domain of metallo-dependent hydrolases"/>
    <property type="match status" value="1"/>
</dbReference>
<evidence type="ECO:0000259" key="2">
    <source>
        <dbReference type="Pfam" id="PF01979"/>
    </source>
</evidence>
<dbReference type="RefSeq" id="WP_310537877.1">
    <property type="nucleotide sequence ID" value="NZ_BAAAOC010000004.1"/>
</dbReference>
<evidence type="ECO:0000313" key="3">
    <source>
        <dbReference type="EMBL" id="MDR5712503.1"/>
    </source>
</evidence>
<evidence type="ECO:0000256" key="1">
    <source>
        <dbReference type="ARBA" id="ARBA00022801"/>
    </source>
</evidence>
<dbReference type="PANTHER" id="PTHR43794">
    <property type="entry name" value="AMINOHYDROLASE SSNA-RELATED"/>
    <property type="match status" value="1"/>
</dbReference>
<gene>
    <name evidence="3" type="ORF">RH857_10220</name>
</gene>
<dbReference type="Gene3D" id="2.30.40.10">
    <property type="entry name" value="Urease, subunit C, domain 1"/>
    <property type="match status" value="1"/>
</dbReference>
<dbReference type="PANTHER" id="PTHR43794:SF11">
    <property type="entry name" value="AMIDOHYDROLASE-RELATED DOMAIN-CONTAINING PROTEIN"/>
    <property type="match status" value="1"/>
</dbReference>
<accession>A0ABU1FWI5</accession>
<dbReference type="Pfam" id="PF01979">
    <property type="entry name" value="Amidohydro_1"/>
    <property type="match status" value="1"/>
</dbReference>
<feature type="domain" description="Amidohydrolase-related" evidence="2">
    <location>
        <begin position="77"/>
        <end position="411"/>
    </location>
</feature>
<dbReference type="InterPro" id="IPR032466">
    <property type="entry name" value="Metal_Hydrolase"/>
</dbReference>
<name>A0ABU1FWI5_9MICC</name>
<organism evidence="3 4">
    <name type="scientific">Nesterenkonia flava</name>
    <dbReference type="NCBI Taxonomy" id="469799"/>
    <lineage>
        <taxon>Bacteria</taxon>
        <taxon>Bacillati</taxon>
        <taxon>Actinomycetota</taxon>
        <taxon>Actinomycetes</taxon>
        <taxon>Micrococcales</taxon>
        <taxon>Micrococcaceae</taxon>
        <taxon>Nesterenkonia</taxon>
    </lineage>
</organism>
<dbReference type="InterPro" id="IPR050287">
    <property type="entry name" value="MTA/SAH_deaminase"/>
</dbReference>
<protein>
    <submittedName>
        <fullName evidence="3">Amidohydrolase family protein</fullName>
    </submittedName>
</protein>
<keyword evidence="4" id="KW-1185">Reference proteome</keyword>
<comment type="caution">
    <text evidence="3">The sequence shown here is derived from an EMBL/GenBank/DDBJ whole genome shotgun (WGS) entry which is preliminary data.</text>
</comment>
<dbReference type="InterPro" id="IPR011059">
    <property type="entry name" value="Metal-dep_hydrolase_composite"/>
</dbReference>
<keyword evidence="1" id="KW-0378">Hydrolase</keyword>
<dbReference type="Gene3D" id="3.20.20.140">
    <property type="entry name" value="Metal-dependent hydrolases"/>
    <property type="match status" value="1"/>
</dbReference>
<evidence type="ECO:0000313" key="4">
    <source>
        <dbReference type="Proteomes" id="UP001260872"/>
    </source>
</evidence>
<reference evidence="4" key="1">
    <citation type="submission" date="2023-07" db="EMBL/GenBank/DDBJ databases">
        <title>Description of three actinobacteria isolated from air of manufacturing shop in a pharmaceutical factory.</title>
        <authorList>
            <person name="Zhang D.-F."/>
        </authorList>
    </citation>
    <scope>NUCLEOTIDE SEQUENCE [LARGE SCALE GENOMIC DNA]</scope>
    <source>
        <strain evidence="4">CCTCC AB 207010</strain>
    </source>
</reference>
<proteinExistence type="predicted"/>